<feature type="chain" id="PRO_5031037115" evidence="1">
    <location>
        <begin position="21"/>
        <end position="109"/>
    </location>
</feature>
<evidence type="ECO:0000313" key="3">
    <source>
        <dbReference type="Proteomes" id="UP000530268"/>
    </source>
</evidence>
<comment type="caution">
    <text evidence="2">The sequence shown here is derived from an EMBL/GenBank/DDBJ whole genome shotgun (WGS) entry which is preliminary data.</text>
</comment>
<evidence type="ECO:0000313" key="2">
    <source>
        <dbReference type="EMBL" id="MBB3995199.1"/>
    </source>
</evidence>
<name>A0A7W6E6N9_9RHOB</name>
<reference evidence="2 3" key="1">
    <citation type="submission" date="2020-08" db="EMBL/GenBank/DDBJ databases">
        <title>Genomic Encyclopedia of Type Strains, Phase IV (KMG-IV): sequencing the most valuable type-strain genomes for metagenomic binning, comparative biology and taxonomic classification.</title>
        <authorList>
            <person name="Goeker M."/>
        </authorList>
    </citation>
    <scope>NUCLEOTIDE SEQUENCE [LARGE SCALE GENOMIC DNA]</scope>
    <source>
        <strain evidence="2 3">DSM 102234</strain>
    </source>
</reference>
<accession>A0A7W6E6N9</accession>
<dbReference type="Proteomes" id="UP000530268">
    <property type="component" value="Unassembled WGS sequence"/>
</dbReference>
<organism evidence="2 3">
    <name type="scientific">Sulfitobacter undariae</name>
    <dbReference type="NCBI Taxonomy" id="1563671"/>
    <lineage>
        <taxon>Bacteria</taxon>
        <taxon>Pseudomonadati</taxon>
        <taxon>Pseudomonadota</taxon>
        <taxon>Alphaproteobacteria</taxon>
        <taxon>Rhodobacterales</taxon>
        <taxon>Roseobacteraceae</taxon>
        <taxon>Sulfitobacter</taxon>
    </lineage>
</organism>
<dbReference type="AlphaFoldDB" id="A0A7W6E6N9"/>
<evidence type="ECO:0000256" key="1">
    <source>
        <dbReference type="SAM" id="SignalP"/>
    </source>
</evidence>
<protein>
    <submittedName>
        <fullName evidence="2">Uncharacterized protein</fullName>
    </submittedName>
</protein>
<keyword evidence="3" id="KW-1185">Reference proteome</keyword>
<gene>
    <name evidence="2" type="ORF">GGR95_002851</name>
</gene>
<dbReference type="EMBL" id="JACIEI010000012">
    <property type="protein sequence ID" value="MBB3995199.1"/>
    <property type="molecule type" value="Genomic_DNA"/>
</dbReference>
<keyword evidence="1" id="KW-0732">Signal</keyword>
<proteinExistence type="predicted"/>
<feature type="signal peptide" evidence="1">
    <location>
        <begin position="1"/>
        <end position="20"/>
    </location>
</feature>
<sequence length="109" mass="12079">MMFKYALSIASLLIAAPVWADSDPKYLDPKVILADLLELQETCQNMTLGQTNEEVFGILFTRSPDGGTCQFQNGELDDHVRDFLQEQNLAWAGVEGQDGLWVKAANVSD</sequence>